<proteinExistence type="predicted"/>
<accession>A0A835RVR7</accession>
<evidence type="ECO:0000313" key="1">
    <source>
        <dbReference type="EMBL" id="KAG0492677.1"/>
    </source>
</evidence>
<organism evidence="1 3">
    <name type="scientific">Vanilla planifolia</name>
    <name type="common">Vanilla</name>
    <dbReference type="NCBI Taxonomy" id="51239"/>
    <lineage>
        <taxon>Eukaryota</taxon>
        <taxon>Viridiplantae</taxon>
        <taxon>Streptophyta</taxon>
        <taxon>Embryophyta</taxon>
        <taxon>Tracheophyta</taxon>
        <taxon>Spermatophyta</taxon>
        <taxon>Magnoliopsida</taxon>
        <taxon>Liliopsida</taxon>
        <taxon>Asparagales</taxon>
        <taxon>Orchidaceae</taxon>
        <taxon>Vanilloideae</taxon>
        <taxon>Vanilleae</taxon>
        <taxon>Vanilla</taxon>
    </lineage>
</organism>
<evidence type="ECO:0000313" key="4">
    <source>
        <dbReference type="Proteomes" id="UP000639772"/>
    </source>
</evidence>
<dbReference type="AlphaFoldDB" id="A0A835RVR7"/>
<dbReference type="Proteomes" id="UP000636800">
    <property type="component" value="Chromosome 2"/>
</dbReference>
<dbReference type="EMBL" id="JADCNM010000002">
    <property type="protein sequence ID" value="KAG0494795.1"/>
    <property type="molecule type" value="Genomic_DNA"/>
</dbReference>
<name>A0A835RVR7_VANPL</name>
<evidence type="ECO:0000313" key="2">
    <source>
        <dbReference type="EMBL" id="KAG0494795.1"/>
    </source>
</evidence>
<sequence>MESGSPPPLAEKFSIEAVQALDAEGGGLKKSGRYDQWIEVKGAAGFELVEEGGLEEEAEGKAGVLNRLEANVI</sequence>
<comment type="caution">
    <text evidence="1">The sequence shown here is derived from an EMBL/GenBank/DDBJ whole genome shotgun (WGS) entry which is preliminary data.</text>
</comment>
<dbReference type="Proteomes" id="UP000639772">
    <property type="component" value="Unassembled WGS sequence"/>
</dbReference>
<evidence type="ECO:0000313" key="3">
    <source>
        <dbReference type="Proteomes" id="UP000636800"/>
    </source>
</evidence>
<keyword evidence="3" id="KW-1185">Reference proteome</keyword>
<gene>
    <name evidence="2" type="ORF">HPP92_005789</name>
    <name evidence="1" type="ORF">HPP92_006075</name>
</gene>
<dbReference type="EMBL" id="JADCNL010000002">
    <property type="protein sequence ID" value="KAG0492677.1"/>
    <property type="molecule type" value="Genomic_DNA"/>
</dbReference>
<protein>
    <submittedName>
        <fullName evidence="1">Uncharacterized protein</fullName>
    </submittedName>
</protein>
<reference evidence="3 4" key="1">
    <citation type="journal article" date="2020" name="Nat. Food">
        <title>A phased Vanilla planifolia genome enables genetic improvement of flavour and production.</title>
        <authorList>
            <person name="Hasing T."/>
            <person name="Tang H."/>
            <person name="Brym M."/>
            <person name="Khazi F."/>
            <person name="Huang T."/>
            <person name="Chambers A.H."/>
        </authorList>
    </citation>
    <scope>NUCLEOTIDE SEQUENCE [LARGE SCALE GENOMIC DNA]</scope>
    <source>
        <tissue evidence="1">Leaf</tissue>
    </source>
</reference>